<protein>
    <submittedName>
        <fullName evidence="2">Uncharacterized protein</fullName>
    </submittedName>
</protein>
<reference evidence="2" key="1">
    <citation type="submission" date="2021-01" db="EMBL/GenBank/DDBJ databases">
        <authorList>
            <person name="Corre E."/>
            <person name="Pelletier E."/>
            <person name="Niang G."/>
            <person name="Scheremetjew M."/>
            <person name="Finn R."/>
            <person name="Kale V."/>
            <person name="Holt S."/>
            <person name="Cochrane G."/>
            <person name="Meng A."/>
            <person name="Brown T."/>
            <person name="Cohen L."/>
        </authorList>
    </citation>
    <scope>NUCLEOTIDE SEQUENCE</scope>
    <source>
        <strain evidence="2">CCMP 2712</strain>
    </source>
</reference>
<dbReference type="AlphaFoldDB" id="A0A7S4KX48"/>
<name>A0A7S4KX48_GUITH</name>
<evidence type="ECO:0000313" key="2">
    <source>
        <dbReference type="EMBL" id="CAE2308236.1"/>
    </source>
</evidence>
<organism evidence="2">
    <name type="scientific">Guillardia theta</name>
    <name type="common">Cryptophyte</name>
    <name type="synonym">Cryptomonas phi</name>
    <dbReference type="NCBI Taxonomy" id="55529"/>
    <lineage>
        <taxon>Eukaryota</taxon>
        <taxon>Cryptophyceae</taxon>
        <taxon>Pyrenomonadales</taxon>
        <taxon>Geminigeraceae</taxon>
        <taxon>Guillardia</taxon>
    </lineage>
</organism>
<keyword evidence="1" id="KW-0472">Membrane</keyword>
<feature type="transmembrane region" description="Helical" evidence="1">
    <location>
        <begin position="18"/>
        <end position="39"/>
    </location>
</feature>
<sequence>MELRNGKMGCMLELDCGYVGGMVAVIALMMMTCLALFYIERRMRRRYPGAPYGFEPTDLLSEQERYHLRRFKVLRMSSSADKVNATQMIHGTAGEHTTDRTTEVKHLFEIAVGATIEVINTRSWGWQGSLNHQNAWFHFLSKEKVAVSIDTPCCVDLTHSVSHSNGRCSDGQGAHARVDVLERIVQGGGSNLFVTSQRWCENHVCIDKTVLMKC</sequence>
<accession>A0A7S4KX48</accession>
<evidence type="ECO:0000256" key="1">
    <source>
        <dbReference type="SAM" id="Phobius"/>
    </source>
</evidence>
<proteinExistence type="predicted"/>
<gene>
    <name evidence="2" type="ORF">GTHE00462_LOCUS19825</name>
</gene>
<keyword evidence="1" id="KW-1133">Transmembrane helix</keyword>
<dbReference type="EMBL" id="HBKN01025485">
    <property type="protein sequence ID" value="CAE2308236.1"/>
    <property type="molecule type" value="Transcribed_RNA"/>
</dbReference>
<keyword evidence="1" id="KW-0812">Transmembrane</keyword>